<evidence type="ECO:0000259" key="1">
    <source>
        <dbReference type="Pfam" id="PF04389"/>
    </source>
</evidence>
<dbReference type="InterPro" id="IPR045175">
    <property type="entry name" value="M28_fam"/>
</dbReference>
<comment type="caution">
    <text evidence="2">The sequence shown here is derived from an EMBL/GenBank/DDBJ whole genome shotgun (WGS) entry which is preliminary data.</text>
</comment>
<dbReference type="Proteomes" id="UP000013137">
    <property type="component" value="Unassembled WGS sequence"/>
</dbReference>
<dbReference type="RefSeq" id="WP_002882052.1">
    <property type="nucleotide sequence ID" value="NZ_AMWK01000015.1"/>
</dbReference>
<name>N9U9R5_9BACT</name>
<dbReference type="eggNOG" id="COG2234">
    <property type="taxonomic scope" value="Bacteria"/>
</dbReference>
<proteinExistence type="predicted"/>
<dbReference type="GO" id="GO:0006508">
    <property type="term" value="P:proteolysis"/>
    <property type="evidence" value="ECO:0007669"/>
    <property type="project" value="InterPro"/>
</dbReference>
<dbReference type="GO" id="GO:0008235">
    <property type="term" value="F:metalloexopeptidase activity"/>
    <property type="evidence" value="ECO:0007669"/>
    <property type="project" value="InterPro"/>
</dbReference>
<dbReference type="PANTHER" id="PTHR12147">
    <property type="entry name" value="METALLOPEPTIDASE M28 FAMILY MEMBER"/>
    <property type="match status" value="1"/>
</dbReference>
<organism evidence="2 3">
    <name type="scientific">Metamycoplasma alkalescens 14918</name>
    <dbReference type="NCBI Taxonomy" id="1188234"/>
    <lineage>
        <taxon>Bacteria</taxon>
        <taxon>Bacillati</taxon>
        <taxon>Mycoplasmatota</taxon>
        <taxon>Mycoplasmoidales</taxon>
        <taxon>Metamycoplasmataceae</taxon>
        <taxon>Metamycoplasma</taxon>
    </lineage>
</organism>
<keyword evidence="3" id="KW-1185">Reference proteome</keyword>
<reference evidence="2 3" key="1">
    <citation type="journal article" date="2013" name="Genome Announc.">
        <title>Draft Genome Sequences of Mycoplasma alkalescens, Mycoplasma arginini, and Mycoplasma bovigenitalium, Three Species with Equivocal Pathogenic Status for Cattle.</title>
        <authorList>
            <person name="Manso-Silvan L."/>
            <person name="Tardy F."/>
            <person name="Baranowski E."/>
            <person name="Barre A."/>
            <person name="Blanchard A."/>
            <person name="Breton M."/>
            <person name="Couture C."/>
            <person name="Citti C."/>
            <person name="Dordet-Frisoni E."/>
            <person name="Dupuy V."/>
            <person name="Gaurivaud P."/>
            <person name="Jacob D."/>
            <person name="Lemaitre C."/>
            <person name="Nikolski M."/>
            <person name="Nouvel L.X."/>
            <person name="Poumarat F."/>
            <person name="Thebault P."/>
            <person name="Theil S."/>
            <person name="Thiaucourt F."/>
            <person name="Sirand-Pugnet P."/>
        </authorList>
    </citation>
    <scope>NUCLEOTIDE SEQUENCE [LARGE SCALE GENOMIC DNA]</scope>
    <source>
        <strain evidence="2 3">14918</strain>
    </source>
</reference>
<evidence type="ECO:0000313" key="2">
    <source>
        <dbReference type="EMBL" id="ENY53668.1"/>
    </source>
</evidence>
<dbReference type="Gene3D" id="3.40.630.10">
    <property type="entry name" value="Zn peptidases"/>
    <property type="match status" value="1"/>
</dbReference>
<dbReference type="Pfam" id="PF04389">
    <property type="entry name" value="Peptidase_M28"/>
    <property type="match status" value="1"/>
</dbReference>
<gene>
    <name evidence="2" type="ORF">MALK_6100</name>
</gene>
<protein>
    <recommendedName>
        <fullName evidence="1">Peptidase M28 domain-containing protein</fullName>
    </recommendedName>
</protein>
<dbReference type="EMBL" id="AMWK01000015">
    <property type="protein sequence ID" value="ENY53668.1"/>
    <property type="molecule type" value="Genomic_DNA"/>
</dbReference>
<feature type="domain" description="Peptidase M28" evidence="1">
    <location>
        <begin position="236"/>
        <end position="376"/>
    </location>
</feature>
<accession>N9U9R5</accession>
<dbReference type="InterPro" id="IPR007484">
    <property type="entry name" value="Peptidase_M28"/>
</dbReference>
<dbReference type="PANTHER" id="PTHR12147:SF26">
    <property type="entry name" value="PEPTIDASE M28 DOMAIN-CONTAINING PROTEIN"/>
    <property type="match status" value="1"/>
</dbReference>
<dbReference type="AlphaFoldDB" id="N9U9R5"/>
<evidence type="ECO:0000313" key="3">
    <source>
        <dbReference type="Proteomes" id="UP000013137"/>
    </source>
</evidence>
<dbReference type="PATRIC" id="fig|1188234.3.peg.587"/>
<dbReference type="SUPFAM" id="SSF53187">
    <property type="entry name" value="Zn-dependent exopeptidases"/>
    <property type="match status" value="1"/>
</dbReference>
<sequence length="574" mass="64980">MKTSTKIGLITTGALLVPLGLGLGVGFALVKGDQARHYRGMEAYKVFNNFIMSTRGRIAGNVFNFDPSILDKSESGIFKGFKLADNQKLTNKIFEDKLLHPYDANNPFLETEKDNLGNYRAYQILLDEIKKMGYKNNNPEEIVYPTQNKITEQEISFKNGARIKVGEAKTSGETEFVKGSRNKQDIPVTIFKNDHDVVKDIESKLTQDGFVTHGFLFTRTPWENKDAKEFNNVGNNVIVTINPVGENKQNPKDFFIVSHYDSMNNIGPEGTSWGAADNATSVSVNLRLLKYFSNEENRKKLGVRLHIIFADAEELGLYGSEAFVQQFLSERNNQKTELQKNALGMINMDTVAGGDVLHVHSPDSREENLKSNPDANVSQHLRDQLHSISRARSLKLNDITQELNIHAMYEPGGFRAGETGDFSDHAPYYLKAKMPIANIEATNYAIYAISSGGKYDGYSMTTNPNAWLRKIEKKDKNGNVIFEYEPTELVETKIGDGSLKTYKYDESKYKPTDFVVTGNIWHSDLDTPQWFNKHFGKKFYQQLDTTYETVISYLLANWQLKTDKDGKTKLVYFE</sequence>